<protein>
    <recommendedName>
        <fullName evidence="16">C4-dicarboxylate transport sensor protein DctB</fullName>
        <ecNumber evidence="3">2.7.13.3</ecNumber>
    </recommendedName>
</protein>
<keyword evidence="21" id="KW-1185">Reference proteome</keyword>
<dbReference type="EC" id="2.7.13.3" evidence="3"/>
<gene>
    <name evidence="20" type="ORF">EV216_10216</name>
</gene>
<dbReference type="RefSeq" id="WP_132693245.1">
    <property type="nucleotide sequence ID" value="NZ_SLVM01000002.1"/>
</dbReference>
<evidence type="ECO:0000256" key="1">
    <source>
        <dbReference type="ARBA" id="ARBA00000085"/>
    </source>
</evidence>
<comment type="catalytic activity">
    <reaction evidence="1">
        <text>ATP + protein L-histidine = ADP + protein N-phospho-L-histidine.</text>
        <dbReference type="EC" id="2.7.13.3"/>
    </reaction>
</comment>
<keyword evidence="7" id="KW-0808">Transferase</keyword>
<dbReference type="InterPro" id="IPR029151">
    <property type="entry name" value="Sensor-like_sf"/>
</dbReference>
<evidence type="ECO:0000256" key="4">
    <source>
        <dbReference type="ARBA" id="ARBA00022475"/>
    </source>
</evidence>
<dbReference type="GO" id="GO:0005886">
    <property type="term" value="C:plasma membrane"/>
    <property type="evidence" value="ECO:0007669"/>
    <property type="project" value="UniProtKB-SubCell"/>
</dbReference>
<comment type="subcellular location">
    <subcellularLocation>
        <location evidence="2">Cell inner membrane</location>
        <topology evidence="2">Multi-pass membrane protein</topology>
    </subcellularLocation>
</comment>
<comment type="function">
    <text evidence="15">Member of the two-component regulatory system DctB/DctD involved in the transport of C4-dicarboxylates. DctB functions as a membrane-associated protein kinase that phosphorylates DctD in response to environmental signals.</text>
</comment>
<dbReference type="InterPro" id="IPR036890">
    <property type="entry name" value="HATPase_C_sf"/>
</dbReference>
<accession>A0A4R1Z1I4</accession>
<keyword evidence="8 18" id="KW-0812">Transmembrane</keyword>
<evidence type="ECO:0000313" key="20">
    <source>
        <dbReference type="EMBL" id="TCM87465.1"/>
    </source>
</evidence>
<evidence type="ECO:0000256" key="14">
    <source>
        <dbReference type="ARBA" id="ARBA00023136"/>
    </source>
</evidence>
<dbReference type="Pfam" id="PF02743">
    <property type="entry name" value="dCache_1"/>
    <property type="match status" value="1"/>
</dbReference>
<dbReference type="PRINTS" id="PR00344">
    <property type="entry name" value="BCTRLSENSOR"/>
</dbReference>
<keyword evidence="4" id="KW-1003">Cell membrane</keyword>
<dbReference type="EMBL" id="SLVM01000002">
    <property type="protein sequence ID" value="TCM87465.1"/>
    <property type="molecule type" value="Genomic_DNA"/>
</dbReference>
<dbReference type="InterPro" id="IPR036097">
    <property type="entry name" value="HisK_dim/P_sf"/>
</dbReference>
<organism evidence="20 21">
    <name type="scientific">Rhodovulum steppense</name>
    <dbReference type="NCBI Taxonomy" id="540251"/>
    <lineage>
        <taxon>Bacteria</taxon>
        <taxon>Pseudomonadati</taxon>
        <taxon>Pseudomonadota</taxon>
        <taxon>Alphaproteobacteria</taxon>
        <taxon>Rhodobacterales</taxon>
        <taxon>Paracoccaceae</taxon>
        <taxon>Rhodovulum</taxon>
    </lineage>
</organism>
<evidence type="ECO:0000256" key="10">
    <source>
        <dbReference type="ARBA" id="ARBA00022777"/>
    </source>
</evidence>
<evidence type="ECO:0000256" key="18">
    <source>
        <dbReference type="SAM" id="Phobius"/>
    </source>
</evidence>
<sequence length="616" mass="65747">MPERIAAATARGKRAAQGALALFGLLVVLLAGVFVHAQAQRVFLDDTARRGDTTLRLAVSTLTAQLDRFQRLPRLVAEQPVIRALAAHPHDPARIAAANLTLRHIAVTLGASDIYFMDPGGITRAASNFDQPTSFIGGNFAFRPYFTQALAGGEGRFFALGTTSGKRGYYFGAPVRVDDRIAGVMVVKIDLDAIEDTWRGGDDEVLVTDPENIIFLSSRPDWLFRPYVRPDADAAARTRATRRYADLAITGAPLLTGLPGPDGLARPGTGGAMLALSERMETAGWKVTVLLDTALASRQAIVFTLAVMLALGLLMALAAALWQRRARLRDRLAMQAAARAELERRVAARTAELAALNARLGAEVAERAAAEANLRQAQADLIQAAKLAALGQMSAALSHEFNQPLAAVRNYAETLPTLVERGRTDEARRNAGRILALVDRMAALGRDLRNFARTPERGVGRASLPEVIRAASEIAGPRLRAAGADLAVTLAPDLPAVAGGPLRLEQVLVNVITNAADAVDGRADRRILLTAEPTATGARIRVRDFGPGVPDALRERIFDPFFTTKGVGRGLGLGLSISYNIVKDFGGELTLVDPEGGGAEFRIDLRRAADEGIQAA</sequence>
<dbReference type="GO" id="GO:0000155">
    <property type="term" value="F:phosphorelay sensor kinase activity"/>
    <property type="evidence" value="ECO:0007669"/>
    <property type="project" value="InterPro"/>
</dbReference>
<dbReference type="Gene3D" id="3.30.450.20">
    <property type="entry name" value="PAS domain"/>
    <property type="match status" value="2"/>
</dbReference>
<evidence type="ECO:0000256" key="7">
    <source>
        <dbReference type="ARBA" id="ARBA00022679"/>
    </source>
</evidence>
<dbReference type="InterPro" id="IPR004358">
    <property type="entry name" value="Sig_transdc_His_kin-like_C"/>
</dbReference>
<proteinExistence type="predicted"/>
<name>A0A4R1Z1I4_9RHOB</name>
<dbReference type="Pfam" id="PF02518">
    <property type="entry name" value="HATPase_c"/>
    <property type="match status" value="1"/>
</dbReference>
<dbReference type="PANTHER" id="PTHR43065">
    <property type="entry name" value="SENSOR HISTIDINE KINASE"/>
    <property type="match status" value="1"/>
</dbReference>
<dbReference type="Gene3D" id="1.10.287.130">
    <property type="match status" value="1"/>
</dbReference>
<dbReference type="FunFam" id="3.30.450.20:FF:000127">
    <property type="entry name" value="C4-dicarboxylate transport sensor protein"/>
    <property type="match status" value="1"/>
</dbReference>
<dbReference type="OrthoDB" id="7568856at2"/>
<evidence type="ECO:0000256" key="15">
    <source>
        <dbReference type="ARBA" id="ARBA00059004"/>
    </source>
</evidence>
<dbReference type="PANTHER" id="PTHR43065:SF46">
    <property type="entry name" value="C4-DICARBOXYLATE TRANSPORT SENSOR PROTEIN DCTB"/>
    <property type="match status" value="1"/>
</dbReference>
<dbReference type="GO" id="GO:0005524">
    <property type="term" value="F:ATP binding"/>
    <property type="evidence" value="ECO:0007669"/>
    <property type="project" value="UniProtKB-KW"/>
</dbReference>
<dbReference type="Pfam" id="PF00512">
    <property type="entry name" value="HisKA"/>
    <property type="match status" value="1"/>
</dbReference>
<keyword evidence="9" id="KW-0547">Nucleotide-binding</keyword>
<dbReference type="SMART" id="SM00388">
    <property type="entry name" value="HisKA"/>
    <property type="match status" value="1"/>
</dbReference>
<dbReference type="PROSITE" id="PS50109">
    <property type="entry name" value="HIS_KIN"/>
    <property type="match status" value="1"/>
</dbReference>
<dbReference type="InterPro" id="IPR005467">
    <property type="entry name" value="His_kinase_dom"/>
</dbReference>
<reference evidence="20 21" key="1">
    <citation type="submission" date="2019-03" db="EMBL/GenBank/DDBJ databases">
        <title>Genomic Encyclopedia of Type Strains, Phase IV (KMG-IV): sequencing the most valuable type-strain genomes for metagenomic binning, comparative biology and taxonomic classification.</title>
        <authorList>
            <person name="Goeker M."/>
        </authorList>
    </citation>
    <scope>NUCLEOTIDE SEQUENCE [LARGE SCALE GENOMIC DNA]</scope>
    <source>
        <strain evidence="20 21">DSM 21153</strain>
    </source>
</reference>
<dbReference type="SUPFAM" id="SSF47384">
    <property type="entry name" value="Homodimeric domain of signal transducing histidine kinase"/>
    <property type="match status" value="1"/>
</dbReference>
<evidence type="ECO:0000256" key="8">
    <source>
        <dbReference type="ARBA" id="ARBA00022692"/>
    </source>
</evidence>
<keyword evidence="13" id="KW-0902">Two-component regulatory system</keyword>
<dbReference type="InterPro" id="IPR003661">
    <property type="entry name" value="HisK_dim/P_dom"/>
</dbReference>
<evidence type="ECO:0000256" key="6">
    <source>
        <dbReference type="ARBA" id="ARBA00022553"/>
    </source>
</evidence>
<evidence type="ECO:0000256" key="12">
    <source>
        <dbReference type="ARBA" id="ARBA00022989"/>
    </source>
</evidence>
<dbReference type="CDD" id="cd00082">
    <property type="entry name" value="HisKA"/>
    <property type="match status" value="1"/>
</dbReference>
<evidence type="ECO:0000256" key="2">
    <source>
        <dbReference type="ARBA" id="ARBA00004429"/>
    </source>
</evidence>
<dbReference type="AlphaFoldDB" id="A0A4R1Z1I4"/>
<evidence type="ECO:0000259" key="19">
    <source>
        <dbReference type="PROSITE" id="PS50109"/>
    </source>
</evidence>
<dbReference type="InterPro" id="IPR033479">
    <property type="entry name" value="dCache_1"/>
</dbReference>
<keyword evidence="10 20" id="KW-0418">Kinase</keyword>
<evidence type="ECO:0000313" key="21">
    <source>
        <dbReference type="Proteomes" id="UP000295277"/>
    </source>
</evidence>
<dbReference type="InterPro" id="IPR017055">
    <property type="entry name" value="Sig_transdc_His_kinase_DctB"/>
</dbReference>
<feature type="domain" description="Histidine kinase" evidence="19">
    <location>
        <begin position="396"/>
        <end position="609"/>
    </location>
</feature>
<evidence type="ECO:0000256" key="5">
    <source>
        <dbReference type="ARBA" id="ARBA00022519"/>
    </source>
</evidence>
<evidence type="ECO:0000256" key="17">
    <source>
        <dbReference type="SAM" id="Coils"/>
    </source>
</evidence>
<keyword evidence="14 18" id="KW-0472">Membrane</keyword>
<comment type="caution">
    <text evidence="20">The sequence shown here is derived from an EMBL/GenBank/DDBJ whole genome shotgun (WGS) entry which is preliminary data.</text>
</comment>
<dbReference type="InterPro" id="IPR003594">
    <property type="entry name" value="HATPase_dom"/>
</dbReference>
<feature type="coiled-coil region" evidence="17">
    <location>
        <begin position="325"/>
        <end position="387"/>
    </location>
</feature>
<dbReference type="Gene3D" id="3.30.565.10">
    <property type="entry name" value="Histidine kinase-like ATPase, C-terminal domain"/>
    <property type="match status" value="1"/>
</dbReference>
<keyword evidence="11" id="KW-0067">ATP-binding</keyword>
<evidence type="ECO:0000256" key="11">
    <source>
        <dbReference type="ARBA" id="ARBA00022840"/>
    </source>
</evidence>
<evidence type="ECO:0000256" key="9">
    <source>
        <dbReference type="ARBA" id="ARBA00022741"/>
    </source>
</evidence>
<dbReference type="FunFam" id="1.10.287.130:FF:000049">
    <property type="entry name" value="C4-dicarboxylate transport sensor protein DctB"/>
    <property type="match status" value="1"/>
</dbReference>
<dbReference type="SMART" id="SM00387">
    <property type="entry name" value="HATPase_c"/>
    <property type="match status" value="1"/>
</dbReference>
<keyword evidence="17" id="KW-0175">Coiled coil</keyword>
<dbReference type="PIRSF" id="PIRSF036431">
    <property type="entry name" value="STHK_DctB"/>
    <property type="match status" value="1"/>
</dbReference>
<evidence type="ECO:0000256" key="13">
    <source>
        <dbReference type="ARBA" id="ARBA00023012"/>
    </source>
</evidence>
<keyword evidence="5" id="KW-0997">Cell inner membrane</keyword>
<dbReference type="SUPFAM" id="SSF103190">
    <property type="entry name" value="Sensory domain-like"/>
    <property type="match status" value="1"/>
</dbReference>
<dbReference type="SUPFAM" id="SSF55874">
    <property type="entry name" value="ATPase domain of HSP90 chaperone/DNA topoisomerase II/histidine kinase"/>
    <property type="match status" value="1"/>
</dbReference>
<feature type="transmembrane region" description="Helical" evidence="18">
    <location>
        <begin position="300"/>
        <end position="322"/>
    </location>
</feature>
<evidence type="ECO:0000256" key="16">
    <source>
        <dbReference type="ARBA" id="ARBA00073143"/>
    </source>
</evidence>
<keyword evidence="12 18" id="KW-1133">Transmembrane helix</keyword>
<dbReference type="Proteomes" id="UP000295277">
    <property type="component" value="Unassembled WGS sequence"/>
</dbReference>
<evidence type="ECO:0000256" key="3">
    <source>
        <dbReference type="ARBA" id="ARBA00012438"/>
    </source>
</evidence>
<keyword evidence="6" id="KW-0597">Phosphoprotein</keyword>